<reference evidence="2" key="1">
    <citation type="submission" date="2021-06" db="EMBL/GenBank/DDBJ databases">
        <authorList>
            <person name="Hodson N. C."/>
            <person name="Mongue J. A."/>
            <person name="Jaron S. K."/>
        </authorList>
    </citation>
    <scope>NUCLEOTIDE SEQUENCE</scope>
</reference>
<dbReference type="EMBL" id="CAJVCH010518805">
    <property type="protein sequence ID" value="CAG7821707.1"/>
    <property type="molecule type" value="Genomic_DNA"/>
</dbReference>
<evidence type="ECO:0000313" key="2">
    <source>
        <dbReference type="EMBL" id="CAG7821707.1"/>
    </source>
</evidence>
<dbReference type="Proteomes" id="UP000708208">
    <property type="component" value="Unassembled WGS sequence"/>
</dbReference>
<dbReference type="AlphaFoldDB" id="A0A8J2KTV4"/>
<evidence type="ECO:0000313" key="3">
    <source>
        <dbReference type="Proteomes" id="UP000708208"/>
    </source>
</evidence>
<keyword evidence="3" id="KW-1185">Reference proteome</keyword>
<name>A0A8J2KTV4_9HEXA</name>
<sequence>SYAKASKKRDKYCLTSNVDTSTATESDSSSEKNSRKLRKKTKYPKPATRTEPTSAEFNFGILNQSLTREDDDGSIDLPQVEIPEAINNPPPISTPFSTSKASTSRDTSLINLDTLRSVDVIPEQSAFELLVLRKLESITQTQKEILVEIRQNRSKTFSKPMVVPGIALPLKSVEEFEEAEMILKHNEEAHNSLVISSTCL</sequence>
<proteinExistence type="predicted"/>
<evidence type="ECO:0000256" key="1">
    <source>
        <dbReference type="SAM" id="MobiDB-lite"/>
    </source>
</evidence>
<comment type="caution">
    <text evidence="2">The sequence shown here is derived from an EMBL/GenBank/DDBJ whole genome shotgun (WGS) entry which is preliminary data.</text>
</comment>
<protein>
    <submittedName>
        <fullName evidence="2">Uncharacterized protein</fullName>
    </submittedName>
</protein>
<feature type="non-terminal residue" evidence="2">
    <location>
        <position position="1"/>
    </location>
</feature>
<feature type="compositionally biased region" description="Basic residues" evidence="1">
    <location>
        <begin position="1"/>
        <end position="10"/>
    </location>
</feature>
<gene>
    <name evidence="2" type="ORF">AFUS01_LOCUS32025</name>
</gene>
<accession>A0A8J2KTV4</accession>
<organism evidence="2 3">
    <name type="scientific">Allacma fusca</name>
    <dbReference type="NCBI Taxonomy" id="39272"/>
    <lineage>
        <taxon>Eukaryota</taxon>
        <taxon>Metazoa</taxon>
        <taxon>Ecdysozoa</taxon>
        <taxon>Arthropoda</taxon>
        <taxon>Hexapoda</taxon>
        <taxon>Collembola</taxon>
        <taxon>Symphypleona</taxon>
        <taxon>Sminthuridae</taxon>
        <taxon>Allacma</taxon>
    </lineage>
</organism>
<feature type="region of interest" description="Disordered" evidence="1">
    <location>
        <begin position="1"/>
        <end position="54"/>
    </location>
</feature>